<dbReference type="Proteomes" id="UP000308836">
    <property type="component" value="Unassembled WGS sequence"/>
</dbReference>
<sequence length="435" mass="48951">MAFHFIGIKGTGMAALAEILHDENKEVRGSDIEKYIFTQDGLEERGIEILPFDAANIQDGDTVIVGLSFDSRHPEVKAALDNPRVKTYYYNEYLGHLLERYTSICVAGTHGKSTTTGILASVLSRFEKTGFLIGDGHGHMPKDAKNFVLESCEFKRHFLAYHPDYAIVTNMEIDHIDYYKNMEDYIDAFQSFVNQIKKKAVICGDDPYLPTLSYTVPVVRYGLNEGNDYQARNVSQGPDGIEYDVFFHGALLHHVKLPEIGYPFLINSLGVFALAHTLGMEPDEIVAGLLDYKGIARRFVSEEVGESVLIDDYAHHPTAIEFMIEAARSRYPGKKIVALYKPDRYSRLQYFLDRFASSLNTADQVCLLDFPKNAVREDETITVTIDDLLARCPGARLLEIDEPSAEALKAMGPAVYIFMSSKDIYLLKDKLKEIL</sequence>
<keyword evidence="2" id="KW-1185">Reference proteome</keyword>
<name>A0AC61RAP3_9FIRM</name>
<reference evidence="1" key="1">
    <citation type="submission" date="2019-04" db="EMBL/GenBank/DDBJ databases">
        <title>Microbes associate with the intestines of laboratory mice.</title>
        <authorList>
            <person name="Navarre W."/>
            <person name="Wong E."/>
            <person name="Huang K."/>
            <person name="Tropini C."/>
            <person name="Ng K."/>
            <person name="Yu B."/>
        </authorList>
    </citation>
    <scope>NUCLEOTIDE SEQUENCE</scope>
    <source>
        <strain evidence="1">NM09_H32</strain>
    </source>
</reference>
<evidence type="ECO:0000313" key="1">
    <source>
        <dbReference type="EMBL" id="TGY67130.1"/>
    </source>
</evidence>
<proteinExistence type="predicted"/>
<comment type="caution">
    <text evidence="1">The sequence shown here is derived from an EMBL/GenBank/DDBJ whole genome shotgun (WGS) entry which is preliminary data.</text>
</comment>
<evidence type="ECO:0000313" key="2">
    <source>
        <dbReference type="Proteomes" id="UP000308836"/>
    </source>
</evidence>
<organism evidence="1 2">
    <name type="scientific">Dubosiella muris</name>
    <dbReference type="NCBI Taxonomy" id="3038133"/>
    <lineage>
        <taxon>Bacteria</taxon>
        <taxon>Bacillati</taxon>
        <taxon>Bacillota</taxon>
        <taxon>Erysipelotrichia</taxon>
        <taxon>Erysipelotrichales</taxon>
        <taxon>Erysipelotrichaceae</taxon>
        <taxon>Dubosiella</taxon>
    </lineage>
</organism>
<accession>A0AC61RAP3</accession>
<protein>
    <submittedName>
        <fullName evidence="1">UDP-N-acetylmuramate--L-alanine ligase</fullName>
    </submittedName>
</protein>
<gene>
    <name evidence="1" type="ORF">E5336_01585</name>
</gene>
<keyword evidence="1" id="KW-0436">Ligase</keyword>
<dbReference type="EMBL" id="SRYG01000002">
    <property type="protein sequence ID" value="TGY67130.1"/>
    <property type="molecule type" value="Genomic_DNA"/>
</dbReference>